<dbReference type="AlphaFoldDB" id="A0A3M7QLE1"/>
<organism evidence="1 2">
    <name type="scientific">Brachionus plicatilis</name>
    <name type="common">Marine rotifer</name>
    <name type="synonym">Brachionus muelleri</name>
    <dbReference type="NCBI Taxonomy" id="10195"/>
    <lineage>
        <taxon>Eukaryota</taxon>
        <taxon>Metazoa</taxon>
        <taxon>Spiralia</taxon>
        <taxon>Gnathifera</taxon>
        <taxon>Rotifera</taxon>
        <taxon>Eurotatoria</taxon>
        <taxon>Monogononta</taxon>
        <taxon>Pseudotrocha</taxon>
        <taxon>Ploima</taxon>
        <taxon>Brachionidae</taxon>
        <taxon>Brachionus</taxon>
    </lineage>
</organism>
<comment type="caution">
    <text evidence="1">The sequence shown here is derived from an EMBL/GenBank/DDBJ whole genome shotgun (WGS) entry which is preliminary data.</text>
</comment>
<protein>
    <submittedName>
        <fullName evidence="1">Uncharacterized protein</fullName>
    </submittedName>
</protein>
<dbReference type="EMBL" id="REGN01005847">
    <property type="protein sequence ID" value="RNA11805.1"/>
    <property type="molecule type" value="Genomic_DNA"/>
</dbReference>
<proteinExistence type="predicted"/>
<gene>
    <name evidence="1" type="ORF">BpHYR1_016727</name>
</gene>
<name>A0A3M7QLE1_BRAPC</name>
<keyword evidence="2" id="KW-1185">Reference proteome</keyword>
<reference evidence="1 2" key="1">
    <citation type="journal article" date="2018" name="Sci. Rep.">
        <title>Genomic signatures of local adaptation to the degree of environmental predictability in rotifers.</title>
        <authorList>
            <person name="Franch-Gras L."/>
            <person name="Hahn C."/>
            <person name="Garcia-Roger E.M."/>
            <person name="Carmona M.J."/>
            <person name="Serra M."/>
            <person name="Gomez A."/>
        </authorList>
    </citation>
    <scope>NUCLEOTIDE SEQUENCE [LARGE SCALE GENOMIC DNA]</scope>
    <source>
        <strain evidence="1">HYR1</strain>
    </source>
</reference>
<evidence type="ECO:0000313" key="1">
    <source>
        <dbReference type="EMBL" id="RNA11805.1"/>
    </source>
</evidence>
<evidence type="ECO:0000313" key="2">
    <source>
        <dbReference type="Proteomes" id="UP000276133"/>
    </source>
</evidence>
<accession>A0A3M7QLE1</accession>
<dbReference type="Proteomes" id="UP000276133">
    <property type="component" value="Unassembled WGS sequence"/>
</dbReference>
<sequence>MSKRYRFIRKHCFKFQFFILMRNFSIPLNLSRRSWFSEFRLLLECNMVPHSKLPQLSKSANDVQNLCNINLKLTISLRINGVMVQRIHPFNLDGIY</sequence>